<feature type="signal peptide" evidence="1">
    <location>
        <begin position="1"/>
        <end position="23"/>
    </location>
</feature>
<dbReference type="SUPFAM" id="SSF55486">
    <property type="entry name" value="Metalloproteases ('zincins'), catalytic domain"/>
    <property type="match status" value="1"/>
</dbReference>
<dbReference type="Gene3D" id="1.10.390.10">
    <property type="entry name" value="Neutral Protease Domain 2"/>
    <property type="match status" value="1"/>
</dbReference>
<dbReference type="InterPro" id="IPR014782">
    <property type="entry name" value="Peptidase_M1_dom"/>
</dbReference>
<evidence type="ECO:0000256" key="1">
    <source>
        <dbReference type="SAM" id="SignalP"/>
    </source>
</evidence>
<evidence type="ECO:0000313" key="4">
    <source>
        <dbReference type="Proteomes" id="UP000236737"/>
    </source>
</evidence>
<accession>A0A1H5Z392</accession>
<dbReference type="OrthoDB" id="9814383at2"/>
<organism evidence="3 4">
    <name type="scientific">Flavobacterium urumqiense</name>
    <dbReference type="NCBI Taxonomy" id="935224"/>
    <lineage>
        <taxon>Bacteria</taxon>
        <taxon>Pseudomonadati</taxon>
        <taxon>Bacteroidota</taxon>
        <taxon>Flavobacteriia</taxon>
        <taxon>Flavobacteriales</taxon>
        <taxon>Flavobacteriaceae</taxon>
        <taxon>Flavobacterium</taxon>
    </lineage>
</organism>
<dbReference type="RefSeq" id="WP_104000275.1">
    <property type="nucleotide sequence ID" value="NZ_FNVP01000009.1"/>
</dbReference>
<dbReference type="EMBL" id="FNVP01000009">
    <property type="protein sequence ID" value="SEG30127.1"/>
    <property type="molecule type" value="Genomic_DNA"/>
</dbReference>
<feature type="chain" id="PRO_5009291178" description="Peptidase M1 membrane alanine aminopeptidase domain-containing protein" evidence="1">
    <location>
        <begin position="24"/>
        <end position="750"/>
    </location>
</feature>
<evidence type="ECO:0000313" key="3">
    <source>
        <dbReference type="EMBL" id="SEG30127.1"/>
    </source>
</evidence>
<dbReference type="AlphaFoldDB" id="A0A1H5Z392"/>
<keyword evidence="4" id="KW-1185">Reference proteome</keyword>
<dbReference type="CDD" id="cd09604">
    <property type="entry name" value="M1_APN_like"/>
    <property type="match status" value="1"/>
</dbReference>
<keyword evidence="1" id="KW-0732">Signal</keyword>
<dbReference type="GO" id="GO:0008237">
    <property type="term" value="F:metallopeptidase activity"/>
    <property type="evidence" value="ECO:0007669"/>
    <property type="project" value="InterPro"/>
</dbReference>
<name>A0A1H5Z392_9FLAO</name>
<gene>
    <name evidence="3" type="ORF">SAMN04488130_10947</name>
</gene>
<dbReference type="Pfam" id="PF01433">
    <property type="entry name" value="Peptidase_M1"/>
    <property type="match status" value="1"/>
</dbReference>
<dbReference type="InterPro" id="IPR027268">
    <property type="entry name" value="Peptidase_M4/M1_CTD_sf"/>
</dbReference>
<dbReference type="Proteomes" id="UP000236737">
    <property type="component" value="Unassembled WGS sequence"/>
</dbReference>
<protein>
    <recommendedName>
        <fullName evidence="2">Peptidase M1 membrane alanine aminopeptidase domain-containing protein</fullName>
    </recommendedName>
</protein>
<sequence length="750" mass="83925">MKNNFFKASFCLALFCGVSALQAQETKTNISKYDYHDAFAPGFYTKNGTETRSASGQPGAKYWQNRADYQLTANLNDKTSEIIGTETLTYTNNSPDKLAFLWMNVDQNLFKKDSRGVAIIPISGSRNGADGEDFDGGHKIKSVKVSATVGGKAVEKEAKFTIVDTRMQIILPQELNGNGSSIKVKIDFSYISPKYGSDRTGVLDTKNGKIFTIAQWYPRMCVYDDVKGWNTLPYLGAGEFYLEYGDFDISITAPANHIVVCSGDLQNPSEVYTAEQQKRWGQAAASEKTVMIRTAAEVTNASSRPAGKSTLTWKFKIKNSRDVAFASSAAFIIDAAKINLPSGKKSVAISAYPVESEGQDAWGRATEYTKTSIENYSKRWFEFPYPAATNVAGNEGGMEYPGIVFCGWESKKGDLWGVTDHEFGHGWFPMIVGSNERLFAWMDEGFNTFINSLSSVDFNNGEYKQPVADLHRSSKVLTNPDLEPVFSAPDGLKEANLGILAYYKPGTGLTMLREQILGKERFDYAFRTYTERWAFKHPTPDDFFRTMENVAGEDLNWFWRGWIINNWRFDQAVSKVKYVKNDPTKGAVITIENLEKMPFPSILDIKSKSGKVTRVTLPVEIWERNKSWSFKTTINEEIESITLDPSHVFPDVNSDNDTWTAGKGELEKDVILDAYFGTFSSKQIPVKIIFSEEKGVLIAKSEGQPNLSFAPDGKDKFLANQAGLTIQFNENKNEFTLEVNGQSFLFTRDK</sequence>
<feature type="domain" description="Peptidase M1 membrane alanine aminopeptidase" evidence="2">
    <location>
        <begin position="411"/>
        <end position="562"/>
    </location>
</feature>
<reference evidence="4" key="1">
    <citation type="submission" date="2016-10" db="EMBL/GenBank/DDBJ databases">
        <authorList>
            <person name="Varghese N."/>
            <person name="Submissions S."/>
        </authorList>
    </citation>
    <scope>NUCLEOTIDE SEQUENCE [LARGE SCALE GENOMIC DNA]</scope>
    <source>
        <strain evidence="4">CGMCC 1.9230</strain>
    </source>
</reference>
<proteinExistence type="predicted"/>
<dbReference type="GO" id="GO:0008270">
    <property type="term" value="F:zinc ion binding"/>
    <property type="evidence" value="ECO:0007669"/>
    <property type="project" value="InterPro"/>
</dbReference>
<evidence type="ECO:0000259" key="2">
    <source>
        <dbReference type="Pfam" id="PF01433"/>
    </source>
</evidence>